<proteinExistence type="predicted"/>
<keyword evidence="2" id="KW-0677">Repeat</keyword>
<name>A0A1R2BX73_9CILI</name>
<dbReference type="OrthoDB" id="25131at2759"/>
<evidence type="ECO:0000313" key="4">
    <source>
        <dbReference type="Proteomes" id="UP000187209"/>
    </source>
</evidence>
<dbReference type="PANTHER" id="PTHR22889:SF0">
    <property type="entry name" value="WD REPEAT-CONTAINING PROTEIN 89"/>
    <property type="match status" value="1"/>
</dbReference>
<comment type="caution">
    <text evidence="3">The sequence shown here is derived from an EMBL/GenBank/DDBJ whole genome shotgun (WGS) entry which is preliminary data.</text>
</comment>
<dbReference type="InterPro" id="IPR015943">
    <property type="entry name" value="WD40/YVTN_repeat-like_dom_sf"/>
</dbReference>
<dbReference type="PANTHER" id="PTHR22889">
    <property type="entry name" value="WD REPEAT-CONTAINING PROTEIN 89"/>
    <property type="match status" value="1"/>
</dbReference>
<accession>A0A1R2BX73</accession>
<dbReference type="Proteomes" id="UP000187209">
    <property type="component" value="Unassembled WGS sequence"/>
</dbReference>
<dbReference type="EMBL" id="MPUH01000382">
    <property type="protein sequence ID" value="OMJ81400.1"/>
    <property type="molecule type" value="Genomic_DNA"/>
</dbReference>
<organism evidence="3 4">
    <name type="scientific">Stentor coeruleus</name>
    <dbReference type="NCBI Taxonomy" id="5963"/>
    <lineage>
        <taxon>Eukaryota</taxon>
        <taxon>Sar</taxon>
        <taxon>Alveolata</taxon>
        <taxon>Ciliophora</taxon>
        <taxon>Postciliodesmatophora</taxon>
        <taxon>Heterotrichea</taxon>
        <taxon>Heterotrichida</taxon>
        <taxon>Stentoridae</taxon>
        <taxon>Stentor</taxon>
    </lineage>
</organism>
<gene>
    <name evidence="3" type="ORF">SteCoe_18133</name>
</gene>
<reference evidence="3 4" key="1">
    <citation type="submission" date="2016-11" db="EMBL/GenBank/DDBJ databases">
        <title>The macronuclear genome of Stentor coeruleus: a giant cell with tiny introns.</title>
        <authorList>
            <person name="Slabodnick M."/>
            <person name="Ruby J.G."/>
            <person name="Reiff S.B."/>
            <person name="Swart E.C."/>
            <person name="Gosai S."/>
            <person name="Prabakaran S."/>
            <person name="Witkowska E."/>
            <person name="Larue G.E."/>
            <person name="Fisher S."/>
            <person name="Freeman R.M."/>
            <person name="Gunawardena J."/>
            <person name="Chu W."/>
            <person name="Stover N.A."/>
            <person name="Gregory B.D."/>
            <person name="Nowacki M."/>
            <person name="Derisi J."/>
            <person name="Roy S.W."/>
            <person name="Marshall W.F."/>
            <person name="Sood P."/>
        </authorList>
    </citation>
    <scope>NUCLEOTIDE SEQUENCE [LARGE SCALE GENOMIC DNA]</scope>
    <source>
        <strain evidence="3">WM001</strain>
    </source>
</reference>
<dbReference type="SUPFAM" id="SSF50978">
    <property type="entry name" value="WD40 repeat-like"/>
    <property type="match status" value="1"/>
</dbReference>
<keyword evidence="1" id="KW-0853">WD repeat</keyword>
<evidence type="ECO:0000313" key="3">
    <source>
        <dbReference type="EMBL" id="OMJ81400.1"/>
    </source>
</evidence>
<evidence type="ECO:0008006" key="5">
    <source>
        <dbReference type="Google" id="ProtNLM"/>
    </source>
</evidence>
<evidence type="ECO:0000256" key="2">
    <source>
        <dbReference type="ARBA" id="ARBA00022737"/>
    </source>
</evidence>
<dbReference type="InterPro" id="IPR039328">
    <property type="entry name" value="WDR89"/>
</dbReference>
<keyword evidence="4" id="KW-1185">Reference proteome</keyword>
<evidence type="ECO:0000256" key="1">
    <source>
        <dbReference type="ARBA" id="ARBA00022574"/>
    </source>
</evidence>
<dbReference type="InterPro" id="IPR036322">
    <property type="entry name" value="WD40_repeat_dom_sf"/>
</dbReference>
<sequence>MTSLVSSCIKSSSPDDYCVDLRSTSSYLVGCFNTSNSIHTFSLPSLQLSQVFSTNTTNVLSEITVYNENSVFWADRQGKIGLIDFRTGNVVHEFSISEEIFSIDCSDVNLVTASDKQIKVFDIRNFQEKRNYTELYADDNDITCVRMSPIQGNVMLSCSEDSLMALCNVDSIEEDDYTLLNVDEPALKVGFCENEIYCVTINRLVSYNPYFDDPDRPPEVLFKHRLFELQTQNSELGYFIGEHIGSERVLLGGSHEGDLYAYNSQNTRNYFVGKGHNGTIRCSVMIQGIIITGGEDSAILAWSLQDQPVQEEYKKAPVMNKIKREKEDRYFKPY</sequence>
<protein>
    <recommendedName>
        <fullName evidence="5">WD repeat-containing protein 89</fullName>
    </recommendedName>
</protein>
<dbReference type="Gene3D" id="2.130.10.10">
    <property type="entry name" value="YVTN repeat-like/Quinoprotein amine dehydrogenase"/>
    <property type="match status" value="1"/>
</dbReference>
<dbReference type="AlphaFoldDB" id="A0A1R2BX73"/>
<dbReference type="InterPro" id="IPR001680">
    <property type="entry name" value="WD40_rpt"/>
</dbReference>
<dbReference type="SMART" id="SM00320">
    <property type="entry name" value="WD40"/>
    <property type="match status" value="3"/>
</dbReference>